<proteinExistence type="predicted"/>
<protein>
    <recommendedName>
        <fullName evidence="4">Cell wall-binding repeat protein</fullName>
    </recommendedName>
</protein>
<evidence type="ECO:0000256" key="1">
    <source>
        <dbReference type="SAM" id="SignalP"/>
    </source>
</evidence>
<dbReference type="HOGENOM" id="CLU_1925453_0_0_9"/>
<feature type="chain" id="PRO_5003528200" description="Cell wall-binding repeat protein" evidence="1">
    <location>
        <begin position="25"/>
        <end position="130"/>
    </location>
</feature>
<reference evidence="2 3" key="1">
    <citation type="submission" date="2011-08" db="EMBL/GenBank/DDBJ databases">
        <title>The Genome Sequence of Oribacterium sp. ACB7.</title>
        <authorList>
            <consortium name="The Broad Institute Genome Sequencing Platform"/>
            <person name="Earl A."/>
            <person name="Ward D."/>
            <person name="Feldgarden M."/>
            <person name="Gevers D."/>
            <person name="Sizova M."/>
            <person name="Hazen A."/>
            <person name="Epstein S."/>
            <person name="Young S.K."/>
            <person name="Zeng Q."/>
            <person name="Gargeya S."/>
            <person name="Fitzgerald M."/>
            <person name="Haas B."/>
            <person name="Abouelleil A."/>
            <person name="Alvarado L."/>
            <person name="Arachchi H.M."/>
            <person name="Berlin A."/>
            <person name="Brown A."/>
            <person name="Chapman S.B."/>
            <person name="Chen Z."/>
            <person name="Dunbar C."/>
            <person name="Freedman E."/>
            <person name="Gearin G."/>
            <person name="Gellesch M."/>
            <person name="Goldberg J."/>
            <person name="Griggs A."/>
            <person name="Gujja S."/>
            <person name="Heiman D."/>
            <person name="Howarth C."/>
            <person name="Larson L."/>
            <person name="Lui A."/>
            <person name="MacDonald P.J.P."/>
            <person name="Montmayeur A."/>
            <person name="Murphy C."/>
            <person name="Neiman D."/>
            <person name="Pearson M."/>
            <person name="Priest M."/>
            <person name="Roberts A."/>
            <person name="Saif S."/>
            <person name="Shea T."/>
            <person name="Shenoy N."/>
            <person name="Sisk P."/>
            <person name="Stolte C."/>
            <person name="Sykes S."/>
            <person name="Wortman J."/>
            <person name="Nusbaum C."/>
            <person name="Birren B."/>
        </authorList>
    </citation>
    <scope>NUCLEOTIDE SEQUENCE [LARGE SCALE GENOMIC DNA]</scope>
    <source>
        <strain evidence="2 3">ACB7</strain>
    </source>
</reference>
<dbReference type="Gene3D" id="2.10.270.10">
    <property type="entry name" value="Cholin Binding"/>
    <property type="match status" value="1"/>
</dbReference>
<dbReference type="Proteomes" id="UP000003527">
    <property type="component" value="Unassembled WGS sequence"/>
</dbReference>
<evidence type="ECO:0008006" key="4">
    <source>
        <dbReference type="Google" id="ProtNLM"/>
    </source>
</evidence>
<dbReference type="AlphaFoldDB" id="G9WTV8"/>
<sequence>MKKNILIAGIIAMLSTATVMPAFAEGKAVAWGGSTTDATESNGHWVTNSDGSWSFISNETGRPIIGWVVYKRQWYYMADNGHMVGGWVKLGFDWYYFSPNAVENQPTGSLYMNKLTPDGYRVDSNGRWVN</sequence>
<evidence type="ECO:0000313" key="2">
    <source>
        <dbReference type="EMBL" id="EHL12161.1"/>
    </source>
</evidence>
<organism evidence="2 3">
    <name type="scientific">Oribacterium asaccharolyticum ACB7</name>
    <dbReference type="NCBI Taxonomy" id="796944"/>
    <lineage>
        <taxon>Bacteria</taxon>
        <taxon>Bacillati</taxon>
        <taxon>Bacillota</taxon>
        <taxon>Clostridia</taxon>
        <taxon>Lachnospirales</taxon>
        <taxon>Lachnospiraceae</taxon>
        <taxon>Oribacterium</taxon>
    </lineage>
</organism>
<gene>
    <name evidence="2" type="ORF">HMPREF9624_00468</name>
</gene>
<comment type="caution">
    <text evidence="2">The sequence shown here is derived from an EMBL/GenBank/DDBJ whole genome shotgun (WGS) entry which is preliminary data.</text>
</comment>
<dbReference type="EMBL" id="AFZD01000016">
    <property type="protein sequence ID" value="EHL12161.1"/>
    <property type="molecule type" value="Genomic_DNA"/>
</dbReference>
<dbReference type="SUPFAM" id="SSF69360">
    <property type="entry name" value="Cell wall binding repeat"/>
    <property type="match status" value="1"/>
</dbReference>
<accession>G9WTV8</accession>
<evidence type="ECO:0000313" key="3">
    <source>
        <dbReference type="Proteomes" id="UP000003527"/>
    </source>
</evidence>
<feature type="signal peptide" evidence="1">
    <location>
        <begin position="1"/>
        <end position="24"/>
    </location>
</feature>
<dbReference type="RefSeq" id="WP_009427861.1">
    <property type="nucleotide sequence ID" value="NZ_JH414504.1"/>
</dbReference>
<keyword evidence="1" id="KW-0732">Signal</keyword>
<name>G9WTV8_9FIRM</name>
<dbReference type="PATRIC" id="fig|796944.3.peg.1182"/>
<keyword evidence="3" id="KW-1185">Reference proteome</keyword>